<evidence type="ECO:0000313" key="2">
    <source>
        <dbReference type="EMBL" id="PNY16281.1"/>
    </source>
</evidence>
<comment type="caution">
    <text evidence="2">The sequence shown here is derived from an EMBL/GenBank/DDBJ whole genome shotgun (WGS) entry which is preliminary data.</text>
</comment>
<dbReference type="AlphaFoldDB" id="A0A2K3PLW2"/>
<feature type="region of interest" description="Disordered" evidence="1">
    <location>
        <begin position="40"/>
        <end position="62"/>
    </location>
</feature>
<dbReference type="STRING" id="57577.A0A2K3PLW2"/>
<protein>
    <submittedName>
        <fullName evidence="2">Uncharacterized protein</fullName>
    </submittedName>
</protein>
<name>A0A2K3PLW2_TRIPR</name>
<sequence>MVAKAMGINVDGKYPKQNTMFSGLQQANDDRTKAQGVTIHHNSNQQGNKSVESGRTQNSSNTVLAKGTTALDEFKYGFPSESLSTTSNKWWGCSNRDDCAKTIPDGAKSQPEKSGGEAEKKECETGKAENSEETPQGSSLLRSVRKRSVEEGREAFKLGVFRGYGVNKLGKKEKILLHQIFGSSLPKSYGL</sequence>
<organism evidence="2 3">
    <name type="scientific">Trifolium pratense</name>
    <name type="common">Red clover</name>
    <dbReference type="NCBI Taxonomy" id="57577"/>
    <lineage>
        <taxon>Eukaryota</taxon>
        <taxon>Viridiplantae</taxon>
        <taxon>Streptophyta</taxon>
        <taxon>Embryophyta</taxon>
        <taxon>Tracheophyta</taxon>
        <taxon>Spermatophyta</taxon>
        <taxon>Magnoliopsida</taxon>
        <taxon>eudicotyledons</taxon>
        <taxon>Gunneridae</taxon>
        <taxon>Pentapetalae</taxon>
        <taxon>rosids</taxon>
        <taxon>fabids</taxon>
        <taxon>Fabales</taxon>
        <taxon>Fabaceae</taxon>
        <taxon>Papilionoideae</taxon>
        <taxon>50 kb inversion clade</taxon>
        <taxon>NPAAA clade</taxon>
        <taxon>Hologalegina</taxon>
        <taxon>IRL clade</taxon>
        <taxon>Trifolieae</taxon>
        <taxon>Trifolium</taxon>
    </lineage>
</organism>
<proteinExistence type="predicted"/>
<dbReference type="EMBL" id="ASHM01008387">
    <property type="protein sequence ID" value="PNY16281.1"/>
    <property type="molecule type" value="Genomic_DNA"/>
</dbReference>
<feature type="region of interest" description="Disordered" evidence="1">
    <location>
        <begin position="103"/>
        <end position="146"/>
    </location>
</feature>
<dbReference type="PANTHER" id="PTHR48460">
    <property type="entry name" value="RWP-RK DOMAIN-CONTAINING PROTEIN"/>
    <property type="match status" value="1"/>
</dbReference>
<accession>A0A2K3PLW2</accession>
<gene>
    <name evidence="2" type="ORF">L195_g012996</name>
</gene>
<reference evidence="2 3" key="1">
    <citation type="journal article" date="2014" name="Am. J. Bot.">
        <title>Genome assembly and annotation for red clover (Trifolium pratense; Fabaceae).</title>
        <authorList>
            <person name="Istvanek J."/>
            <person name="Jaros M."/>
            <person name="Krenek A."/>
            <person name="Repkova J."/>
        </authorList>
    </citation>
    <scope>NUCLEOTIDE SEQUENCE [LARGE SCALE GENOMIC DNA]</scope>
    <source>
        <strain evidence="3">cv. Tatra</strain>
        <tissue evidence="2">Young leaves</tissue>
    </source>
</reference>
<dbReference type="Proteomes" id="UP000236291">
    <property type="component" value="Unassembled WGS sequence"/>
</dbReference>
<reference evidence="2 3" key="2">
    <citation type="journal article" date="2017" name="Front. Plant Sci.">
        <title>Gene Classification and Mining of Molecular Markers Useful in Red Clover (Trifolium pratense) Breeding.</title>
        <authorList>
            <person name="Istvanek J."/>
            <person name="Dluhosova J."/>
            <person name="Dluhos P."/>
            <person name="Patkova L."/>
            <person name="Nedelnik J."/>
            <person name="Repkova J."/>
        </authorList>
    </citation>
    <scope>NUCLEOTIDE SEQUENCE [LARGE SCALE GENOMIC DNA]</scope>
    <source>
        <strain evidence="3">cv. Tatra</strain>
        <tissue evidence="2">Young leaves</tissue>
    </source>
</reference>
<evidence type="ECO:0000313" key="3">
    <source>
        <dbReference type="Proteomes" id="UP000236291"/>
    </source>
</evidence>
<dbReference type="PANTHER" id="PTHR48460:SF1">
    <property type="entry name" value="RWP-RK DOMAIN-CONTAINING PROTEIN"/>
    <property type="match status" value="1"/>
</dbReference>
<feature type="compositionally biased region" description="Basic and acidic residues" evidence="1">
    <location>
        <begin position="110"/>
        <end position="130"/>
    </location>
</feature>
<evidence type="ECO:0000256" key="1">
    <source>
        <dbReference type="SAM" id="MobiDB-lite"/>
    </source>
</evidence>